<protein>
    <submittedName>
        <fullName evidence="1">Uncharacterized protein</fullName>
    </submittedName>
</protein>
<organism evidence="1 2">
    <name type="scientific">Pyropia yezoensis</name>
    <name type="common">Susabi-nori</name>
    <name type="synonym">Porphyra yezoensis</name>
    <dbReference type="NCBI Taxonomy" id="2788"/>
    <lineage>
        <taxon>Eukaryota</taxon>
        <taxon>Rhodophyta</taxon>
        <taxon>Bangiophyceae</taxon>
        <taxon>Bangiales</taxon>
        <taxon>Bangiaceae</taxon>
        <taxon>Pyropia</taxon>
    </lineage>
</organism>
<comment type="caution">
    <text evidence="1">The sequence shown here is derived from an EMBL/GenBank/DDBJ whole genome shotgun (WGS) entry which is preliminary data.</text>
</comment>
<dbReference type="EMBL" id="CM020619">
    <property type="protein sequence ID" value="KAK1862901.1"/>
    <property type="molecule type" value="Genomic_DNA"/>
</dbReference>
<sequence>MAGEGGGGAGGGGGAPLRVMVNGMPGKMATAVAEAVVSRGLTLVPLGLTGDQVAEESVSVSGVDVRLVRPVDREVTLAAIAAEHPSTVVVDYTHPSAVNANVAAYAAAGLSFVVGTTGGDEAAMRAAVAAADGSAYALIAPNMAKQIVALQAGLEAAAAAFPGAYAGYTLSVTESHQSHKADTSGTAKAIVGALGALGAPLDVADIVKVRSPDEQVATMGVPADALSGHAFHTYRLVSGDGSVRFELQHNVVGRAVYAEGTVDAVVFLAARRQAADPVRVYNMIDVLRAGEMS</sequence>
<reference evidence="1" key="1">
    <citation type="submission" date="2019-11" db="EMBL/GenBank/DDBJ databases">
        <title>Nori genome reveals adaptations in red seaweeds to the harsh intertidal environment.</title>
        <authorList>
            <person name="Wang D."/>
            <person name="Mao Y."/>
        </authorList>
    </citation>
    <scope>NUCLEOTIDE SEQUENCE</scope>
    <source>
        <tissue evidence="1">Gametophyte</tissue>
    </source>
</reference>
<dbReference type="Proteomes" id="UP000798662">
    <property type="component" value="Chromosome 2"/>
</dbReference>
<evidence type="ECO:0000313" key="2">
    <source>
        <dbReference type="Proteomes" id="UP000798662"/>
    </source>
</evidence>
<proteinExistence type="predicted"/>
<accession>A0ACC3BYW5</accession>
<gene>
    <name evidence="1" type="ORF">I4F81_005468</name>
</gene>
<evidence type="ECO:0000313" key="1">
    <source>
        <dbReference type="EMBL" id="KAK1862901.1"/>
    </source>
</evidence>
<name>A0ACC3BYW5_PYRYE</name>
<keyword evidence="2" id="KW-1185">Reference proteome</keyword>